<evidence type="ECO:0000256" key="3">
    <source>
        <dbReference type="ARBA" id="ARBA00022670"/>
    </source>
</evidence>
<keyword evidence="6" id="KW-1015">Disulfide bond</keyword>
<keyword evidence="3 7" id="KW-0645">Protease</keyword>
<dbReference type="PROSITE" id="PS00134">
    <property type="entry name" value="TRYPSIN_HIS"/>
    <property type="match status" value="1"/>
</dbReference>
<evidence type="ECO:0000259" key="8">
    <source>
        <dbReference type="PROSITE" id="PS50240"/>
    </source>
</evidence>
<dbReference type="CDD" id="cd00190">
    <property type="entry name" value="Tryp_SPc"/>
    <property type="match status" value="1"/>
</dbReference>
<dbReference type="Pfam" id="PF00089">
    <property type="entry name" value="Trypsin"/>
    <property type="match status" value="1"/>
</dbReference>
<evidence type="ECO:0000256" key="7">
    <source>
        <dbReference type="RuleBase" id="RU363034"/>
    </source>
</evidence>
<dbReference type="Proteomes" id="UP000694545">
    <property type="component" value="Unplaced"/>
</dbReference>
<reference evidence="9" key="2">
    <citation type="submission" date="2025-09" db="UniProtKB">
        <authorList>
            <consortium name="Ensembl"/>
        </authorList>
    </citation>
    <scope>IDENTIFICATION</scope>
</reference>
<dbReference type="InterPro" id="IPR033116">
    <property type="entry name" value="TRYPSIN_SER"/>
</dbReference>
<dbReference type="FunFam" id="2.40.10.10:FF:000010">
    <property type="entry name" value="Kallikrein related peptidase 11"/>
    <property type="match status" value="1"/>
</dbReference>
<keyword evidence="10" id="KW-1185">Reference proteome</keyword>
<gene>
    <name evidence="9" type="primary">LOC123026030</name>
</gene>
<dbReference type="PROSITE" id="PS00135">
    <property type="entry name" value="TRYPSIN_SER"/>
    <property type="match status" value="1"/>
</dbReference>
<evidence type="ECO:0000256" key="2">
    <source>
        <dbReference type="ARBA" id="ARBA00022656"/>
    </source>
</evidence>
<name>A0A8D2KXJ9_VARKO</name>
<dbReference type="GO" id="GO:0030141">
    <property type="term" value="C:secretory granule"/>
    <property type="evidence" value="ECO:0007669"/>
    <property type="project" value="TreeGrafter"/>
</dbReference>
<dbReference type="AlphaFoldDB" id="A0A8D2KXJ9"/>
<evidence type="ECO:0000313" key="10">
    <source>
        <dbReference type="Proteomes" id="UP000694545"/>
    </source>
</evidence>
<dbReference type="GO" id="GO:0005576">
    <property type="term" value="C:extracellular region"/>
    <property type="evidence" value="ECO:0007669"/>
    <property type="project" value="UniProtKB-ARBA"/>
</dbReference>
<dbReference type="InterPro" id="IPR018114">
    <property type="entry name" value="TRYPSIN_HIS"/>
</dbReference>
<keyword evidence="5 7" id="KW-0720">Serine protease</keyword>
<dbReference type="Ensembl" id="ENSVKKT00000014046.1">
    <property type="protein sequence ID" value="ENSVKKP00000013717.1"/>
    <property type="gene ID" value="ENSVKKG00000008525.1"/>
</dbReference>
<dbReference type="GO" id="GO:0006508">
    <property type="term" value="P:proteolysis"/>
    <property type="evidence" value="ECO:0007669"/>
    <property type="project" value="UniProtKB-KW"/>
</dbReference>
<evidence type="ECO:0000256" key="1">
    <source>
        <dbReference type="ARBA" id="ARBA00009228"/>
    </source>
</evidence>
<dbReference type="PANTHER" id="PTHR24271:SF48">
    <property type="entry name" value="KALLIKREIN-14"/>
    <property type="match status" value="1"/>
</dbReference>
<keyword evidence="2" id="KW-0800">Toxin</keyword>
<dbReference type="GO" id="GO:0090729">
    <property type="term" value="F:toxin activity"/>
    <property type="evidence" value="ECO:0007669"/>
    <property type="project" value="UniProtKB-KW"/>
</dbReference>
<keyword evidence="4 7" id="KW-0378">Hydrolase</keyword>
<organism evidence="9 10">
    <name type="scientific">Varanus komodoensis</name>
    <name type="common">Komodo dragon</name>
    <dbReference type="NCBI Taxonomy" id="61221"/>
    <lineage>
        <taxon>Eukaryota</taxon>
        <taxon>Metazoa</taxon>
        <taxon>Chordata</taxon>
        <taxon>Craniata</taxon>
        <taxon>Vertebrata</taxon>
        <taxon>Euteleostomi</taxon>
        <taxon>Lepidosauria</taxon>
        <taxon>Squamata</taxon>
        <taxon>Bifurcata</taxon>
        <taxon>Unidentata</taxon>
        <taxon>Episquamata</taxon>
        <taxon>Toxicofera</taxon>
        <taxon>Anguimorpha</taxon>
        <taxon>Paleoanguimorpha</taxon>
        <taxon>Varanoidea</taxon>
        <taxon>Varanidae</taxon>
        <taxon>Varanus</taxon>
    </lineage>
</organism>
<evidence type="ECO:0000256" key="4">
    <source>
        <dbReference type="ARBA" id="ARBA00022801"/>
    </source>
</evidence>
<proteinExistence type="inferred from homology"/>
<dbReference type="SUPFAM" id="SSF50494">
    <property type="entry name" value="Trypsin-like serine proteases"/>
    <property type="match status" value="1"/>
</dbReference>
<protein>
    <recommendedName>
        <fullName evidence="8">Peptidase S1 domain-containing protein</fullName>
    </recommendedName>
</protein>
<dbReference type="InterPro" id="IPR043504">
    <property type="entry name" value="Peptidase_S1_PA_chymotrypsin"/>
</dbReference>
<evidence type="ECO:0000256" key="5">
    <source>
        <dbReference type="ARBA" id="ARBA00022825"/>
    </source>
</evidence>
<evidence type="ECO:0000256" key="6">
    <source>
        <dbReference type="ARBA" id="ARBA00023157"/>
    </source>
</evidence>
<dbReference type="SMART" id="SM00020">
    <property type="entry name" value="Tryp_SPc"/>
    <property type="match status" value="1"/>
</dbReference>
<sequence length="266" mass="29163">IIAVDLLHLTVPIIRGKRQGGTEARCSLLLLKVSKAPSVVICWLTSFAVLTQVEEGRIIGGYPCLPHSQNWQAFLRGTFICGGVLIAPSWVVTAAHCFGGNILVHLGKHNLNTRGKGQQIRRVAQYFCHPQYDRSTFNNDIMLLKLRRPVSISPTVAPLGLPSACSAPGTTCIVSGWGTVTTPKGMNLRAFAAQFSCSPVFNRTFHLCGVDTCQGDSGGPLVCNQQLEGIVSWGLEKCAQRNRPGVYTRVCNYVTWIREVMQWNRP</sequence>
<dbReference type="PANTHER" id="PTHR24271">
    <property type="entry name" value="KALLIKREIN-RELATED"/>
    <property type="match status" value="1"/>
</dbReference>
<accession>A0A8D2KXJ9</accession>
<reference evidence="9" key="1">
    <citation type="submission" date="2025-08" db="UniProtKB">
        <authorList>
            <consortium name="Ensembl"/>
        </authorList>
    </citation>
    <scope>IDENTIFICATION</scope>
</reference>
<dbReference type="GO" id="GO:0004252">
    <property type="term" value="F:serine-type endopeptidase activity"/>
    <property type="evidence" value="ECO:0007669"/>
    <property type="project" value="InterPro"/>
</dbReference>
<comment type="similarity">
    <text evidence="1">Belongs to the peptidase S1 family. Snake venom subfamily.</text>
</comment>
<feature type="domain" description="Peptidase S1" evidence="8">
    <location>
        <begin position="58"/>
        <end position="262"/>
    </location>
</feature>
<dbReference type="Gene3D" id="2.40.10.10">
    <property type="entry name" value="Trypsin-like serine proteases"/>
    <property type="match status" value="3"/>
</dbReference>
<dbReference type="PROSITE" id="PS50240">
    <property type="entry name" value="TRYPSIN_DOM"/>
    <property type="match status" value="1"/>
</dbReference>
<dbReference type="PRINTS" id="PR00722">
    <property type="entry name" value="CHYMOTRYPSIN"/>
</dbReference>
<evidence type="ECO:0000313" key="9">
    <source>
        <dbReference type="Ensembl" id="ENSVKKP00000013717.1"/>
    </source>
</evidence>
<dbReference type="InterPro" id="IPR001314">
    <property type="entry name" value="Peptidase_S1A"/>
</dbReference>
<dbReference type="InterPro" id="IPR009003">
    <property type="entry name" value="Peptidase_S1_PA"/>
</dbReference>
<dbReference type="InterPro" id="IPR001254">
    <property type="entry name" value="Trypsin_dom"/>
</dbReference>